<protein>
    <submittedName>
        <fullName evidence="2">Putative hydrolase of HD superfamily</fullName>
    </submittedName>
</protein>
<organism evidence="2 3">
    <name type="scientific">Treponema ruminis</name>
    <dbReference type="NCBI Taxonomy" id="744515"/>
    <lineage>
        <taxon>Bacteria</taxon>
        <taxon>Pseudomonadati</taxon>
        <taxon>Spirochaetota</taxon>
        <taxon>Spirochaetia</taxon>
        <taxon>Spirochaetales</taxon>
        <taxon>Treponemataceae</taxon>
        <taxon>Treponema</taxon>
    </lineage>
</organism>
<feature type="domain" description="HD" evidence="1">
    <location>
        <begin position="199"/>
        <end position="380"/>
    </location>
</feature>
<dbReference type="Proteomes" id="UP000518887">
    <property type="component" value="Unassembled WGS sequence"/>
</dbReference>
<dbReference type="InterPro" id="IPR006674">
    <property type="entry name" value="HD_domain"/>
</dbReference>
<dbReference type="SUPFAM" id="SSF109604">
    <property type="entry name" value="HD-domain/PDEase-like"/>
    <property type="match status" value="1"/>
</dbReference>
<accession>A0A7W8G996</accession>
<keyword evidence="2" id="KW-0378">Hydrolase</keyword>
<dbReference type="RefSeq" id="WP_184659266.1">
    <property type="nucleotide sequence ID" value="NZ_CP031518.1"/>
</dbReference>
<sequence>MLDKKFILKIFEGFSIQRWNDLVRPFDLVEMDKAAEKMVAAYIIAKYEESQGHRIDWEWMIYASLFDLLKKIALCDIKSPVQQMIREKYPSEYKKLNEWVFSKFQGMISDQDLLARFSAYLDSEADLDKKEFTLTERVFEAAHKFSSLRELEMIAPVNEKERIDPIHWQLRNNLQEYTDLKGVKMLVNREQPFQLIMKIEQLRFQTRWNRTPRVPRTNVLGHCFFVAVITLLLLRDSQDKPCPKRLFNDFFCGLFHDLPESVTRDIISPVKQATNELPGIVKQIEDELVRSELVPLMDSFYVDEILYFTNDEFQNRILVTELDGQQSSQVVSYEELCDNYNSDVHSPVDGKLVRLADHLSAFLEAESSIKFGITSKQLTGGRDNILKSYSSSMKINGIDAMQLFWSLMED</sequence>
<proteinExistence type="predicted"/>
<reference evidence="2 3" key="1">
    <citation type="submission" date="2020-08" db="EMBL/GenBank/DDBJ databases">
        <title>Genomic Encyclopedia of Type Strains, Phase IV (KMG-IV): sequencing the most valuable type-strain genomes for metagenomic binning, comparative biology and taxonomic classification.</title>
        <authorList>
            <person name="Goeker M."/>
        </authorList>
    </citation>
    <scope>NUCLEOTIDE SEQUENCE [LARGE SCALE GENOMIC DNA]</scope>
    <source>
        <strain evidence="2 3">DSM 103462</strain>
    </source>
</reference>
<comment type="caution">
    <text evidence="2">The sequence shown here is derived from an EMBL/GenBank/DDBJ whole genome shotgun (WGS) entry which is preliminary data.</text>
</comment>
<dbReference type="Pfam" id="PF13023">
    <property type="entry name" value="HD_3"/>
    <property type="match status" value="1"/>
</dbReference>
<evidence type="ECO:0000313" key="2">
    <source>
        <dbReference type="EMBL" id="MBB5226208.1"/>
    </source>
</evidence>
<evidence type="ECO:0000259" key="1">
    <source>
        <dbReference type="Pfam" id="PF13023"/>
    </source>
</evidence>
<keyword evidence="3" id="KW-1185">Reference proteome</keyword>
<dbReference type="AlphaFoldDB" id="A0A7W8G996"/>
<dbReference type="Gene3D" id="1.10.3210.10">
    <property type="entry name" value="Hypothetical protein af1432"/>
    <property type="match status" value="2"/>
</dbReference>
<dbReference type="GO" id="GO:0016787">
    <property type="term" value="F:hydrolase activity"/>
    <property type="evidence" value="ECO:0007669"/>
    <property type="project" value="UniProtKB-KW"/>
</dbReference>
<gene>
    <name evidence="2" type="ORF">HNP76_001581</name>
</gene>
<evidence type="ECO:0000313" key="3">
    <source>
        <dbReference type="Proteomes" id="UP000518887"/>
    </source>
</evidence>
<dbReference type="EMBL" id="JACHFQ010000005">
    <property type="protein sequence ID" value="MBB5226208.1"/>
    <property type="molecule type" value="Genomic_DNA"/>
</dbReference>
<name>A0A7W8G996_9SPIR</name>